<feature type="transmembrane region" description="Helical" evidence="7">
    <location>
        <begin position="178"/>
        <end position="202"/>
    </location>
</feature>
<dbReference type="SMART" id="SM00382">
    <property type="entry name" value="AAA"/>
    <property type="match status" value="1"/>
</dbReference>
<dbReference type="GO" id="GO:0016020">
    <property type="term" value="C:membrane"/>
    <property type="evidence" value="ECO:0007669"/>
    <property type="project" value="UniProtKB-SubCell"/>
</dbReference>
<keyword evidence="3" id="KW-0547">Nucleotide-binding</keyword>
<dbReference type="InterPro" id="IPR003593">
    <property type="entry name" value="AAA+_ATPase"/>
</dbReference>
<dbReference type="InterPro" id="IPR039421">
    <property type="entry name" value="Type_1_exporter"/>
</dbReference>
<evidence type="ECO:0000259" key="8">
    <source>
        <dbReference type="PROSITE" id="PS50893"/>
    </source>
</evidence>
<feature type="transmembrane region" description="Helical" evidence="7">
    <location>
        <begin position="100"/>
        <end position="121"/>
    </location>
</feature>
<dbReference type="InterPro" id="IPR011527">
    <property type="entry name" value="ABC1_TM_dom"/>
</dbReference>
<dbReference type="InterPro" id="IPR017871">
    <property type="entry name" value="ABC_transporter-like_CS"/>
</dbReference>
<dbReference type="SUPFAM" id="SSF52540">
    <property type="entry name" value="P-loop containing nucleoside triphosphate hydrolases"/>
    <property type="match status" value="1"/>
</dbReference>
<dbReference type="PANTHER" id="PTHR24221">
    <property type="entry name" value="ATP-BINDING CASSETTE SUB-FAMILY B"/>
    <property type="match status" value="1"/>
</dbReference>
<dbReference type="GO" id="GO:0042883">
    <property type="term" value="P:cysteine transport"/>
    <property type="evidence" value="ECO:0007669"/>
    <property type="project" value="InterPro"/>
</dbReference>
<dbReference type="PANTHER" id="PTHR24221:SF261">
    <property type="entry name" value="GLUTATHIONE_L-CYSTEINE TRANSPORT SYSTEM ATP-BINDING_PERMEASE PROTEIN CYDD"/>
    <property type="match status" value="1"/>
</dbReference>
<keyword evidence="2 7" id="KW-0812">Transmembrane</keyword>
<dbReference type="PROSITE" id="PS50929">
    <property type="entry name" value="ABC_TM1F"/>
    <property type="match status" value="1"/>
</dbReference>
<evidence type="ECO:0000256" key="2">
    <source>
        <dbReference type="ARBA" id="ARBA00022692"/>
    </source>
</evidence>
<proteinExistence type="predicted"/>
<protein>
    <submittedName>
        <fullName evidence="10">ATP-binding/permease protein CydD</fullName>
    </submittedName>
</protein>
<feature type="domain" description="ABC transmembrane type-1" evidence="9">
    <location>
        <begin position="1"/>
        <end position="249"/>
    </location>
</feature>
<evidence type="ECO:0000256" key="5">
    <source>
        <dbReference type="ARBA" id="ARBA00022989"/>
    </source>
</evidence>
<comment type="caution">
    <text evidence="10">The sequence shown here is derived from an EMBL/GenBank/DDBJ whole genome shotgun (WGS) entry which is preliminary data.</text>
</comment>
<dbReference type="InterPro" id="IPR036640">
    <property type="entry name" value="ABC1_TM_sf"/>
</dbReference>
<keyword evidence="4 10" id="KW-0067">ATP-binding</keyword>
<dbReference type="PROSITE" id="PS50893">
    <property type="entry name" value="ABC_TRANSPORTER_2"/>
    <property type="match status" value="1"/>
</dbReference>
<dbReference type="GO" id="GO:0005524">
    <property type="term" value="F:ATP binding"/>
    <property type="evidence" value="ECO:0007669"/>
    <property type="project" value="UniProtKB-KW"/>
</dbReference>
<feature type="domain" description="ABC transporter" evidence="8">
    <location>
        <begin position="283"/>
        <end position="521"/>
    </location>
</feature>
<evidence type="ECO:0000256" key="7">
    <source>
        <dbReference type="SAM" id="Phobius"/>
    </source>
</evidence>
<evidence type="ECO:0000313" key="10">
    <source>
        <dbReference type="EMBL" id="PJE80031.1"/>
    </source>
</evidence>
<keyword evidence="6 7" id="KW-0472">Membrane</keyword>
<dbReference type="InterPro" id="IPR027417">
    <property type="entry name" value="P-loop_NTPase"/>
</dbReference>
<keyword evidence="5 7" id="KW-1133">Transmembrane helix</keyword>
<dbReference type="AlphaFoldDB" id="A0A2H9T9U6"/>
<dbReference type="InterPro" id="IPR014216">
    <property type="entry name" value="ABC_transptr_CydD"/>
</dbReference>
<evidence type="ECO:0000256" key="4">
    <source>
        <dbReference type="ARBA" id="ARBA00022840"/>
    </source>
</evidence>
<name>A0A2H9T9U6_9ZZZZ</name>
<dbReference type="CDD" id="cd18584">
    <property type="entry name" value="ABC_6TM_AarD_CydD"/>
    <property type="match status" value="1"/>
</dbReference>
<dbReference type="Gene3D" id="3.40.50.300">
    <property type="entry name" value="P-loop containing nucleotide triphosphate hydrolases"/>
    <property type="match status" value="1"/>
</dbReference>
<dbReference type="GO" id="GO:0140359">
    <property type="term" value="F:ABC-type transporter activity"/>
    <property type="evidence" value="ECO:0007669"/>
    <property type="project" value="InterPro"/>
</dbReference>
<dbReference type="GO" id="GO:0016887">
    <property type="term" value="F:ATP hydrolysis activity"/>
    <property type="evidence" value="ECO:0007669"/>
    <property type="project" value="InterPro"/>
</dbReference>
<organism evidence="10">
    <name type="scientific">invertebrate metagenome</name>
    <dbReference type="NCBI Taxonomy" id="1711999"/>
    <lineage>
        <taxon>unclassified sequences</taxon>
        <taxon>metagenomes</taxon>
        <taxon>organismal metagenomes</taxon>
    </lineage>
</organism>
<dbReference type="NCBIfam" id="TIGR02857">
    <property type="entry name" value="CydD"/>
    <property type="match status" value="1"/>
</dbReference>
<dbReference type="SUPFAM" id="SSF90123">
    <property type="entry name" value="ABC transporter transmembrane region"/>
    <property type="match status" value="1"/>
</dbReference>
<evidence type="ECO:0000256" key="1">
    <source>
        <dbReference type="ARBA" id="ARBA00004141"/>
    </source>
</evidence>
<dbReference type="Pfam" id="PF00664">
    <property type="entry name" value="ABC_membrane"/>
    <property type="match status" value="1"/>
</dbReference>
<evidence type="ECO:0000256" key="6">
    <source>
        <dbReference type="ARBA" id="ARBA00023136"/>
    </source>
</evidence>
<sequence>MSLGLILLRGICTWGREFSGFQAGAQVRKVMRQYLLDKIDRLGPLSVSLQTVGSWSTVLVEQVEELQEFIARYLPQKTLVMILPFVFLTVVFPINWATGLIFLITAPLIPVFMALVGLKAADANRKNFKALSRLGGFFLDRLQGMETLKLFRQTSKAQDELTHASEHFRQKTMEVLRIAFLSSTVLEFFASVSIAVTAVYLGMNFLGYLDFGHYGTKVSLYTGLFLLLLAPEFYQPLRELGTFYHAKARAIGAAESMMEIISQQEPTNQQGILPFQRTTPFALKARNLRVYAPDTHDNHPENLLLDDISFTIHPGHKVAIIGPSGAGKTTLINTLMGFYPFSGILEAAGQSLKETDMNNWRQHLAWLGQMPLIVQATLFENVAFGRHVSEEQVLQAIAKAQALDILNNLPDGIHSELKEEGNSLSVGQAQRIALARALVIPKPLLILDEPTASLDSSNEHQVLDALRQLPHSCTCITVTHRVKEIHSADQILMIDNGKLVADGHPSVLARDNQAFQHFMQGQYRDLDNA</sequence>
<dbReference type="Gene3D" id="1.20.1560.10">
    <property type="entry name" value="ABC transporter type 1, transmembrane domain"/>
    <property type="match status" value="1"/>
</dbReference>
<dbReference type="PROSITE" id="PS00211">
    <property type="entry name" value="ABC_TRANSPORTER_1"/>
    <property type="match status" value="1"/>
</dbReference>
<evidence type="ECO:0000256" key="3">
    <source>
        <dbReference type="ARBA" id="ARBA00022741"/>
    </source>
</evidence>
<dbReference type="GO" id="GO:0034040">
    <property type="term" value="F:ATPase-coupled lipid transmembrane transporter activity"/>
    <property type="evidence" value="ECO:0007669"/>
    <property type="project" value="TreeGrafter"/>
</dbReference>
<reference evidence="10" key="1">
    <citation type="journal article" date="2017" name="Appl. Environ. Microbiol.">
        <title>Molecular characterization of an Endozoicomonas-like organism causing infection in king scallop Pecten maximus L.</title>
        <authorList>
            <person name="Cano I."/>
            <person name="van Aerle R."/>
            <person name="Ross S."/>
            <person name="Verner-Jeffreys D.W."/>
            <person name="Paley R.K."/>
            <person name="Rimmer G."/>
            <person name="Ryder D."/>
            <person name="Hooper P."/>
            <person name="Stone D."/>
            <person name="Feist S.W."/>
        </authorList>
    </citation>
    <scope>NUCLEOTIDE SEQUENCE</scope>
</reference>
<comment type="subcellular location">
    <subcellularLocation>
        <location evidence="1">Membrane</location>
        <topology evidence="1">Multi-pass membrane protein</topology>
    </subcellularLocation>
</comment>
<dbReference type="EMBL" id="NSIT01000035">
    <property type="protein sequence ID" value="PJE80031.1"/>
    <property type="molecule type" value="Genomic_DNA"/>
</dbReference>
<dbReference type="InterPro" id="IPR003439">
    <property type="entry name" value="ABC_transporter-like_ATP-bd"/>
</dbReference>
<dbReference type="NCBIfam" id="NF008379">
    <property type="entry name" value="PRK11174.1"/>
    <property type="match status" value="1"/>
</dbReference>
<evidence type="ECO:0000259" key="9">
    <source>
        <dbReference type="PROSITE" id="PS50929"/>
    </source>
</evidence>
<dbReference type="Pfam" id="PF00005">
    <property type="entry name" value="ABC_tran"/>
    <property type="match status" value="1"/>
</dbReference>
<gene>
    <name evidence="10" type="primary">cydD</name>
    <name evidence="10" type="ORF">CI610_00968</name>
</gene>
<accession>A0A2H9T9U6</accession>